<keyword evidence="1" id="KW-0472">Membrane</keyword>
<feature type="transmembrane region" description="Helical" evidence="1">
    <location>
        <begin position="138"/>
        <end position="155"/>
    </location>
</feature>
<feature type="transmembrane region" description="Helical" evidence="1">
    <location>
        <begin position="175"/>
        <end position="197"/>
    </location>
</feature>
<organism evidence="2">
    <name type="scientific">Alexandrium monilatum</name>
    <dbReference type="NCBI Taxonomy" id="311494"/>
    <lineage>
        <taxon>Eukaryota</taxon>
        <taxon>Sar</taxon>
        <taxon>Alveolata</taxon>
        <taxon>Dinophyceae</taxon>
        <taxon>Gonyaulacales</taxon>
        <taxon>Pyrocystaceae</taxon>
        <taxon>Alexandrium</taxon>
    </lineage>
</organism>
<name>A0A7S4SXN5_9DINO</name>
<gene>
    <name evidence="2" type="ORF">AMON00008_LOCUS58617</name>
</gene>
<feature type="transmembrane region" description="Helical" evidence="1">
    <location>
        <begin position="29"/>
        <end position="47"/>
    </location>
</feature>
<dbReference type="AlphaFoldDB" id="A0A7S4SXN5"/>
<evidence type="ECO:0000256" key="1">
    <source>
        <dbReference type="SAM" id="Phobius"/>
    </source>
</evidence>
<proteinExistence type="predicted"/>
<feature type="transmembrane region" description="Helical" evidence="1">
    <location>
        <begin position="110"/>
        <end position="126"/>
    </location>
</feature>
<feature type="transmembrane region" description="Helical" evidence="1">
    <location>
        <begin position="53"/>
        <end position="73"/>
    </location>
</feature>
<evidence type="ECO:0000313" key="2">
    <source>
        <dbReference type="EMBL" id="CAE4659159.1"/>
    </source>
</evidence>
<sequence>MWGPPDPAGDRPHALAAVRRQWSTLPGRCRLLVIPGFVVALFVEAPRALERPVFGAGVLVFAIVGAGCCAAWLTSNSAALAEVLLFAMHVPATAATHADILTDPDLVQSPWSVIFFLLIGALHFNINESVGTKYAREFFFGEIIAAWLSAAWIAKEYGFSTFSSWGMLDSLAMKLLALFVIALFFAVEELFLTTFVVGHASNLVERVPGAGRDFLPVVPGAAQEGVEGAAEVRRGGQEEQEGIEDGLGAVAAARTAADVRRVGEEMRLDLVIFGRPLAAAAA</sequence>
<protein>
    <submittedName>
        <fullName evidence="2">Uncharacterized protein</fullName>
    </submittedName>
</protein>
<accession>A0A7S4SXN5</accession>
<dbReference type="EMBL" id="HBNR01081951">
    <property type="protein sequence ID" value="CAE4659159.1"/>
    <property type="molecule type" value="Transcribed_RNA"/>
</dbReference>
<keyword evidence="1" id="KW-0812">Transmembrane</keyword>
<keyword evidence="1" id="KW-1133">Transmembrane helix</keyword>
<reference evidence="2" key="1">
    <citation type="submission" date="2021-01" db="EMBL/GenBank/DDBJ databases">
        <authorList>
            <person name="Corre E."/>
            <person name="Pelletier E."/>
            <person name="Niang G."/>
            <person name="Scheremetjew M."/>
            <person name="Finn R."/>
            <person name="Kale V."/>
            <person name="Holt S."/>
            <person name="Cochrane G."/>
            <person name="Meng A."/>
            <person name="Brown T."/>
            <person name="Cohen L."/>
        </authorList>
    </citation>
    <scope>NUCLEOTIDE SEQUENCE</scope>
    <source>
        <strain evidence="2">CCMP3105</strain>
    </source>
</reference>